<sequence length="183" mass="20686">MTNFDFFKTAIKDYRVGAITESSKFVIRKVISYLKPEHKYIVEYGAGNGVVTREILKSLPAGGRLAAVELNADFAAQLEKIKDPRLIVVRGDVLVVSAELSKLGFPQIDAVICNMPFTVIKAETREEIVRNTRVAIREGGMFLVYQYSVLVLPLLKKHFSKVELAFEPRNLPPYFFMKAEKTK</sequence>
<proteinExistence type="predicted"/>
<dbReference type="Pfam" id="PF05175">
    <property type="entry name" value="MTS"/>
    <property type="match status" value="1"/>
</dbReference>
<dbReference type="GO" id="GO:0008168">
    <property type="term" value="F:methyltransferase activity"/>
    <property type="evidence" value="ECO:0007669"/>
    <property type="project" value="InterPro"/>
</dbReference>
<dbReference type="AlphaFoldDB" id="A0A0G1NJN7"/>
<dbReference type="Proteomes" id="UP000034569">
    <property type="component" value="Unassembled WGS sequence"/>
</dbReference>
<comment type="caution">
    <text evidence="2">The sequence shown here is derived from an EMBL/GenBank/DDBJ whole genome shotgun (WGS) entry which is preliminary data.</text>
</comment>
<reference evidence="2 3" key="1">
    <citation type="journal article" date="2015" name="Nature">
        <title>rRNA introns, odd ribosomes, and small enigmatic genomes across a large radiation of phyla.</title>
        <authorList>
            <person name="Brown C.T."/>
            <person name="Hug L.A."/>
            <person name="Thomas B.C."/>
            <person name="Sharon I."/>
            <person name="Castelle C.J."/>
            <person name="Singh A."/>
            <person name="Wilkins M.J."/>
            <person name="Williams K.H."/>
            <person name="Banfield J.F."/>
        </authorList>
    </citation>
    <scope>NUCLEOTIDE SEQUENCE [LARGE SCALE GENOMIC DNA]</scope>
</reference>
<gene>
    <name evidence="2" type="ORF">UX33_C0037G0002</name>
</gene>
<protein>
    <recommendedName>
        <fullName evidence="1">Methyltransferase small domain-containing protein</fullName>
    </recommendedName>
</protein>
<dbReference type="SUPFAM" id="SSF53335">
    <property type="entry name" value="S-adenosyl-L-methionine-dependent methyltransferases"/>
    <property type="match status" value="1"/>
</dbReference>
<organism evidence="2 3">
    <name type="scientific">Candidatus Azambacteria bacterium GW2011_GWC1_46_13</name>
    <dbReference type="NCBI Taxonomy" id="1618619"/>
    <lineage>
        <taxon>Bacteria</taxon>
        <taxon>Candidatus Azamiibacteriota</taxon>
    </lineage>
</organism>
<evidence type="ECO:0000313" key="2">
    <source>
        <dbReference type="EMBL" id="KKU20789.1"/>
    </source>
</evidence>
<dbReference type="Gene3D" id="3.40.50.150">
    <property type="entry name" value="Vaccinia Virus protein VP39"/>
    <property type="match status" value="1"/>
</dbReference>
<name>A0A0G1NJN7_9BACT</name>
<dbReference type="InterPro" id="IPR007848">
    <property type="entry name" value="Small_mtfrase_dom"/>
</dbReference>
<dbReference type="CDD" id="cd02440">
    <property type="entry name" value="AdoMet_MTases"/>
    <property type="match status" value="1"/>
</dbReference>
<feature type="domain" description="Methyltransferase small" evidence="1">
    <location>
        <begin position="33"/>
        <end position="165"/>
    </location>
</feature>
<evidence type="ECO:0000313" key="3">
    <source>
        <dbReference type="Proteomes" id="UP000034569"/>
    </source>
</evidence>
<dbReference type="InterPro" id="IPR029063">
    <property type="entry name" value="SAM-dependent_MTases_sf"/>
</dbReference>
<accession>A0A0G1NJN7</accession>
<dbReference type="EMBL" id="LCLU01000037">
    <property type="protein sequence ID" value="KKU20789.1"/>
    <property type="molecule type" value="Genomic_DNA"/>
</dbReference>
<evidence type="ECO:0000259" key="1">
    <source>
        <dbReference type="Pfam" id="PF05175"/>
    </source>
</evidence>